<dbReference type="Proteomes" id="UP000001695">
    <property type="component" value="Chromosome"/>
</dbReference>
<keyword evidence="5" id="KW-1185">Reference proteome</keyword>
<dbReference type="InterPro" id="IPR036388">
    <property type="entry name" value="WH-like_DNA-bd_sf"/>
</dbReference>
<feature type="domain" description="Response regulatory" evidence="2">
    <location>
        <begin position="2"/>
        <end position="117"/>
    </location>
</feature>
<evidence type="ECO:0000259" key="2">
    <source>
        <dbReference type="PROSITE" id="PS50110"/>
    </source>
</evidence>
<dbReference type="SUPFAM" id="SSF52172">
    <property type="entry name" value="CheY-like"/>
    <property type="match status" value="1"/>
</dbReference>
<dbReference type="OrthoDB" id="9795002at2"/>
<dbReference type="PIRSF" id="PIRSF036382">
    <property type="entry name" value="RR_antiterm"/>
    <property type="match status" value="1"/>
</dbReference>
<dbReference type="HOGENOM" id="CLU_000445_65_1_5"/>
<dbReference type="CDD" id="cd00156">
    <property type="entry name" value="REC"/>
    <property type="match status" value="1"/>
</dbReference>
<evidence type="ECO:0000313" key="4">
    <source>
        <dbReference type="EMBL" id="ACB95591.1"/>
    </source>
</evidence>
<dbReference type="InterPro" id="IPR008327">
    <property type="entry name" value="Sig_transdc_resp-reg_antiterm"/>
</dbReference>
<dbReference type="Gene3D" id="3.40.50.2300">
    <property type="match status" value="1"/>
</dbReference>
<dbReference type="SMART" id="SM01012">
    <property type="entry name" value="ANTAR"/>
    <property type="match status" value="1"/>
</dbReference>
<evidence type="ECO:0000259" key="3">
    <source>
        <dbReference type="PROSITE" id="PS50921"/>
    </source>
</evidence>
<dbReference type="Gene3D" id="1.10.10.10">
    <property type="entry name" value="Winged helix-like DNA-binding domain superfamily/Winged helix DNA-binding domain"/>
    <property type="match status" value="1"/>
</dbReference>
<dbReference type="PROSITE" id="PS50110">
    <property type="entry name" value="RESPONSE_REGULATORY"/>
    <property type="match status" value="1"/>
</dbReference>
<reference evidence="5" key="1">
    <citation type="submission" date="2008-03" db="EMBL/GenBank/DDBJ databases">
        <title>Complete sequence of chromosome of Beijerinckia indica subsp. indica ATCC 9039.</title>
        <authorList>
            <consortium name="US DOE Joint Genome Institute"/>
            <person name="Copeland A."/>
            <person name="Lucas S."/>
            <person name="Lapidus A."/>
            <person name="Glavina del Rio T."/>
            <person name="Dalin E."/>
            <person name="Tice H."/>
            <person name="Bruce D."/>
            <person name="Goodwin L."/>
            <person name="Pitluck S."/>
            <person name="LaButti K."/>
            <person name="Schmutz J."/>
            <person name="Larimer F."/>
            <person name="Land M."/>
            <person name="Hauser L."/>
            <person name="Kyrpides N."/>
            <person name="Mikhailova N."/>
            <person name="Dunfield P.F."/>
            <person name="Dedysh S.N."/>
            <person name="Liesack W."/>
            <person name="Saw J.H."/>
            <person name="Alam M."/>
            <person name="Chen Y."/>
            <person name="Murrell J.C."/>
            <person name="Richardson P."/>
        </authorList>
    </citation>
    <scope>NUCLEOTIDE SEQUENCE [LARGE SCALE GENOMIC DNA]</scope>
    <source>
        <strain evidence="5">ATCC 9039 / DSM 1715 / NCIMB 8712</strain>
    </source>
</reference>
<dbReference type="InterPro" id="IPR001789">
    <property type="entry name" value="Sig_transdc_resp-reg_receiver"/>
</dbReference>
<dbReference type="SMART" id="SM00448">
    <property type="entry name" value="REC"/>
    <property type="match status" value="1"/>
</dbReference>
<dbReference type="GO" id="GO:0003723">
    <property type="term" value="F:RNA binding"/>
    <property type="evidence" value="ECO:0007669"/>
    <property type="project" value="InterPro"/>
</dbReference>
<dbReference type="InterPro" id="IPR005561">
    <property type="entry name" value="ANTAR"/>
</dbReference>
<gene>
    <name evidence="4" type="ordered locus">Bind_1968</name>
</gene>
<organism evidence="4 5">
    <name type="scientific">Beijerinckia indica subsp. indica (strain ATCC 9039 / DSM 1715 / NCIMB 8712)</name>
    <dbReference type="NCBI Taxonomy" id="395963"/>
    <lineage>
        <taxon>Bacteria</taxon>
        <taxon>Pseudomonadati</taxon>
        <taxon>Pseudomonadota</taxon>
        <taxon>Alphaproteobacteria</taxon>
        <taxon>Hyphomicrobiales</taxon>
        <taxon>Beijerinckiaceae</taxon>
        <taxon>Beijerinckia</taxon>
    </lineage>
</organism>
<dbReference type="STRING" id="395963.Bind_1968"/>
<evidence type="ECO:0000256" key="1">
    <source>
        <dbReference type="PROSITE-ProRule" id="PRU00169"/>
    </source>
</evidence>
<dbReference type="KEGG" id="bid:Bind_1968"/>
<feature type="domain" description="ANTAR" evidence="3">
    <location>
        <begin position="123"/>
        <end position="184"/>
    </location>
</feature>
<dbReference type="eggNOG" id="COG3707">
    <property type="taxonomic scope" value="Bacteria"/>
</dbReference>
<reference evidence="4 5" key="2">
    <citation type="journal article" date="2010" name="J. Bacteriol.">
        <title>Complete genome sequence of Beijerinckia indica subsp. indica.</title>
        <authorList>
            <person name="Tamas I."/>
            <person name="Dedysh S.N."/>
            <person name="Liesack W."/>
            <person name="Stott M.B."/>
            <person name="Alam M."/>
            <person name="Murrell J.C."/>
            <person name="Dunfield P.F."/>
        </authorList>
    </citation>
    <scope>NUCLEOTIDE SEQUENCE [LARGE SCALE GENOMIC DNA]</scope>
    <source>
        <strain evidence="5">ATCC 9039 / DSM 1715 / NCIMB 8712</strain>
    </source>
</reference>
<dbReference type="InterPro" id="IPR011006">
    <property type="entry name" value="CheY-like_superfamily"/>
</dbReference>
<proteinExistence type="predicted"/>
<dbReference type="EMBL" id="CP001016">
    <property type="protein sequence ID" value="ACB95591.1"/>
    <property type="molecule type" value="Genomic_DNA"/>
</dbReference>
<sequence length="193" mass="21603">MRILLADENRGRARALSDIFAGDPSLELVRLVPGQSLIDAVSLHGPDVVLVDISRPDRDALDSVRALAVSGSRRPVVLFVDEDDTDLMEAAFEAGVCSYNVVDTPPKDVKPLLRAAIALYDRFRRTEDELRVAQQQLSDRATVDRAKAVLMRTNRMSEPEAYRWLRRRAMDQARKLADVAEDYLRTSSEGHEG</sequence>
<evidence type="ECO:0000313" key="5">
    <source>
        <dbReference type="Proteomes" id="UP000001695"/>
    </source>
</evidence>
<dbReference type="GO" id="GO:0000160">
    <property type="term" value="P:phosphorelay signal transduction system"/>
    <property type="evidence" value="ECO:0007669"/>
    <property type="project" value="InterPro"/>
</dbReference>
<feature type="modified residue" description="4-aspartylphosphate" evidence="1">
    <location>
        <position position="52"/>
    </location>
</feature>
<keyword evidence="1" id="KW-0597">Phosphoprotein</keyword>
<name>B2IF26_BEII9</name>
<dbReference type="PROSITE" id="PS50921">
    <property type="entry name" value="ANTAR"/>
    <property type="match status" value="1"/>
</dbReference>
<dbReference type="RefSeq" id="WP_012384947.1">
    <property type="nucleotide sequence ID" value="NC_010581.1"/>
</dbReference>
<dbReference type="Pfam" id="PF03861">
    <property type="entry name" value="ANTAR"/>
    <property type="match status" value="1"/>
</dbReference>
<dbReference type="AlphaFoldDB" id="B2IF26"/>
<accession>B2IF26</accession>
<protein>
    <submittedName>
        <fullName evidence="4">Response regulator receiver and ANTAR domain protein</fullName>
    </submittedName>
</protein>